<comment type="caution">
    <text evidence="1">The sequence shown here is derived from an EMBL/GenBank/DDBJ whole genome shotgun (WGS) entry which is preliminary data.</text>
</comment>
<accession>A0A8X6X8I6</accession>
<evidence type="ECO:0000313" key="2">
    <source>
        <dbReference type="Proteomes" id="UP000886998"/>
    </source>
</evidence>
<keyword evidence="2" id="KW-1185">Reference proteome</keyword>
<dbReference type="EMBL" id="BMAV01006338">
    <property type="protein sequence ID" value="GFY48186.1"/>
    <property type="molecule type" value="Genomic_DNA"/>
</dbReference>
<proteinExistence type="predicted"/>
<gene>
    <name evidence="1" type="ORF">TNIN_281851</name>
</gene>
<organism evidence="1 2">
    <name type="scientific">Trichonephila inaurata madagascariensis</name>
    <dbReference type="NCBI Taxonomy" id="2747483"/>
    <lineage>
        <taxon>Eukaryota</taxon>
        <taxon>Metazoa</taxon>
        <taxon>Ecdysozoa</taxon>
        <taxon>Arthropoda</taxon>
        <taxon>Chelicerata</taxon>
        <taxon>Arachnida</taxon>
        <taxon>Araneae</taxon>
        <taxon>Araneomorphae</taxon>
        <taxon>Entelegynae</taxon>
        <taxon>Araneoidea</taxon>
        <taxon>Nephilidae</taxon>
        <taxon>Trichonephila</taxon>
        <taxon>Trichonephila inaurata</taxon>
    </lineage>
</organism>
<evidence type="ECO:0000313" key="1">
    <source>
        <dbReference type="EMBL" id="GFY48186.1"/>
    </source>
</evidence>
<reference evidence="1" key="1">
    <citation type="submission" date="2020-08" db="EMBL/GenBank/DDBJ databases">
        <title>Multicomponent nature underlies the extraordinary mechanical properties of spider dragline silk.</title>
        <authorList>
            <person name="Kono N."/>
            <person name="Nakamura H."/>
            <person name="Mori M."/>
            <person name="Yoshida Y."/>
            <person name="Ohtoshi R."/>
            <person name="Malay A.D."/>
            <person name="Moran D.A.P."/>
            <person name="Tomita M."/>
            <person name="Numata K."/>
            <person name="Arakawa K."/>
        </authorList>
    </citation>
    <scope>NUCLEOTIDE SEQUENCE</scope>
</reference>
<sequence length="206" mass="23876">MRTCASEKRSCFQRSSLRSGSVPERREKLCPYLTKAISRFIGLGRKIRKRVRLRKLACPQRLQAVITRNRWTGLYLAGDWHGKINTKVVSFPGDQQNCGKLIQNPRLNIVECIEGLDNLKKYLISQRSDDNFKIFVDSVTTLDRDLGIDPEFSISKLRKNVYLFTRAVMNQLQTPSNNSRSLQLMDDLTYYLSAIRYSTFCISQHF</sequence>
<dbReference type="AlphaFoldDB" id="A0A8X6X8I6"/>
<dbReference type="OrthoDB" id="10498691at2759"/>
<name>A0A8X6X8I6_9ARAC</name>
<protein>
    <submittedName>
        <fullName evidence="1">Uncharacterized protein</fullName>
    </submittedName>
</protein>
<dbReference type="Proteomes" id="UP000886998">
    <property type="component" value="Unassembled WGS sequence"/>
</dbReference>